<comment type="caution">
    <text evidence="2">The sequence shown here is derived from an EMBL/GenBank/DDBJ whole genome shotgun (WGS) entry which is preliminary data.</text>
</comment>
<dbReference type="AlphaFoldDB" id="A0ABD6AC72"/>
<dbReference type="EMBL" id="JBHTBF010000002">
    <property type="protein sequence ID" value="MFC7317787.1"/>
    <property type="molecule type" value="Genomic_DNA"/>
</dbReference>
<keyword evidence="1" id="KW-0812">Transmembrane</keyword>
<dbReference type="GeneID" id="79315530"/>
<dbReference type="Proteomes" id="UP001596547">
    <property type="component" value="Unassembled WGS sequence"/>
</dbReference>
<organism evidence="2 3">
    <name type="scientific">Halomarina halobia</name>
    <dbReference type="NCBI Taxonomy" id="3033386"/>
    <lineage>
        <taxon>Archaea</taxon>
        <taxon>Methanobacteriati</taxon>
        <taxon>Methanobacteriota</taxon>
        <taxon>Stenosarchaea group</taxon>
        <taxon>Halobacteria</taxon>
        <taxon>Halobacteriales</taxon>
        <taxon>Natronomonadaceae</taxon>
        <taxon>Halomarina</taxon>
    </lineage>
</organism>
<accession>A0ABD6AC72</accession>
<keyword evidence="3" id="KW-1185">Reference proteome</keyword>
<keyword evidence="1" id="KW-1133">Transmembrane helix</keyword>
<protein>
    <submittedName>
        <fullName evidence="2">Uncharacterized protein</fullName>
    </submittedName>
</protein>
<gene>
    <name evidence="2" type="ORF">ACFQPE_13460</name>
</gene>
<dbReference type="RefSeq" id="WP_276302973.1">
    <property type="nucleotide sequence ID" value="NZ_CP119992.1"/>
</dbReference>
<feature type="transmembrane region" description="Helical" evidence="1">
    <location>
        <begin position="49"/>
        <end position="68"/>
    </location>
</feature>
<reference evidence="2 3" key="1">
    <citation type="journal article" date="2019" name="Int. J. Syst. Evol. Microbiol.">
        <title>The Global Catalogue of Microorganisms (GCM) 10K type strain sequencing project: providing services to taxonomists for standard genome sequencing and annotation.</title>
        <authorList>
            <consortium name="The Broad Institute Genomics Platform"/>
            <consortium name="The Broad Institute Genome Sequencing Center for Infectious Disease"/>
            <person name="Wu L."/>
            <person name="Ma J."/>
        </authorList>
    </citation>
    <scope>NUCLEOTIDE SEQUENCE [LARGE SCALE GENOMIC DNA]</scope>
    <source>
        <strain evidence="2 3">PSR21</strain>
    </source>
</reference>
<proteinExistence type="predicted"/>
<evidence type="ECO:0000256" key="1">
    <source>
        <dbReference type="SAM" id="Phobius"/>
    </source>
</evidence>
<name>A0ABD6AC72_9EURY</name>
<evidence type="ECO:0000313" key="3">
    <source>
        <dbReference type="Proteomes" id="UP001596547"/>
    </source>
</evidence>
<sequence length="72" mass="7869">MRRRFEDPEWLLEGAVRIGAIVAVTLLVSGTFSLLGSAFPFGLDAFFEFVAAVVRYAGLITALMYAVARATR</sequence>
<evidence type="ECO:0000313" key="2">
    <source>
        <dbReference type="EMBL" id="MFC7317787.1"/>
    </source>
</evidence>
<feature type="transmembrane region" description="Helical" evidence="1">
    <location>
        <begin position="20"/>
        <end position="43"/>
    </location>
</feature>
<keyword evidence="1" id="KW-0472">Membrane</keyword>